<dbReference type="Proteomes" id="UP000325313">
    <property type="component" value="Unassembled WGS sequence"/>
</dbReference>
<name>A0A5B0N952_PUCGR</name>
<keyword evidence="3" id="KW-1185">Reference proteome</keyword>
<organism evidence="1 3">
    <name type="scientific">Puccinia graminis f. sp. tritici</name>
    <dbReference type="NCBI Taxonomy" id="56615"/>
    <lineage>
        <taxon>Eukaryota</taxon>
        <taxon>Fungi</taxon>
        <taxon>Dikarya</taxon>
        <taxon>Basidiomycota</taxon>
        <taxon>Pucciniomycotina</taxon>
        <taxon>Pucciniomycetes</taxon>
        <taxon>Pucciniales</taxon>
        <taxon>Pucciniaceae</taxon>
        <taxon>Puccinia</taxon>
    </lineage>
</organism>
<dbReference type="AlphaFoldDB" id="A0A5B0N952"/>
<evidence type="ECO:0000313" key="2">
    <source>
        <dbReference type="EMBL" id="KAA1090365.1"/>
    </source>
</evidence>
<reference evidence="3 4" key="1">
    <citation type="submission" date="2019-05" db="EMBL/GenBank/DDBJ databases">
        <title>Emergence of the Ug99 lineage of the wheat stem rust pathogen through somatic hybridization.</title>
        <authorList>
            <person name="Li F."/>
            <person name="Upadhyaya N.M."/>
            <person name="Sperschneider J."/>
            <person name="Matny O."/>
            <person name="Nguyen-Phuc H."/>
            <person name="Mago R."/>
            <person name="Raley C."/>
            <person name="Miller M.E."/>
            <person name="Silverstein K.A.T."/>
            <person name="Henningsen E."/>
            <person name="Hirsch C.D."/>
            <person name="Visser B."/>
            <person name="Pretorius Z.A."/>
            <person name="Steffenson B.J."/>
            <person name="Schwessinger B."/>
            <person name="Dodds P.N."/>
            <person name="Figueroa M."/>
        </authorList>
    </citation>
    <scope>NUCLEOTIDE SEQUENCE [LARGE SCALE GENOMIC DNA]</scope>
    <source>
        <strain evidence="1">21-0</strain>
        <strain evidence="2 4">Ug99</strain>
    </source>
</reference>
<sequence>MLSSRSPICIITESRGTPKRRLNRLSTFHRKLLMAQFKLVFKHDPGDMPVFPEHQAQSQDMDK</sequence>
<comment type="caution">
    <text evidence="1">The sequence shown here is derived from an EMBL/GenBank/DDBJ whole genome shotgun (WGS) entry which is preliminary data.</text>
</comment>
<accession>A0A5B0N952</accession>
<dbReference type="Proteomes" id="UP000324748">
    <property type="component" value="Unassembled WGS sequence"/>
</dbReference>
<gene>
    <name evidence="1" type="ORF">PGT21_021592</name>
    <name evidence="2" type="ORF">PGTUg99_001909</name>
</gene>
<dbReference type="EMBL" id="VDEP01000386">
    <property type="protein sequence ID" value="KAA1090365.1"/>
    <property type="molecule type" value="Genomic_DNA"/>
</dbReference>
<evidence type="ECO:0000313" key="4">
    <source>
        <dbReference type="Proteomes" id="UP000325313"/>
    </source>
</evidence>
<evidence type="ECO:0000313" key="3">
    <source>
        <dbReference type="Proteomes" id="UP000324748"/>
    </source>
</evidence>
<evidence type="ECO:0000313" key="1">
    <source>
        <dbReference type="EMBL" id="KAA1085847.1"/>
    </source>
</evidence>
<dbReference type="EMBL" id="VSWC01000106">
    <property type="protein sequence ID" value="KAA1085847.1"/>
    <property type="molecule type" value="Genomic_DNA"/>
</dbReference>
<protein>
    <submittedName>
        <fullName evidence="1">Uncharacterized protein</fullName>
    </submittedName>
</protein>
<proteinExistence type="predicted"/>